<protein>
    <recommendedName>
        <fullName evidence="3">Cysteine-rich CWC family protein</fullName>
    </recommendedName>
</protein>
<dbReference type="OrthoDB" id="5625686at2"/>
<sequence length="78" mass="7806">MDDNCGARLTNGGAGARIDPSVCPLCGKENGCAMAAGRAPESCWCFAASLSADALGRIPPEAKGQSCLCRECAGGSAR</sequence>
<comment type="caution">
    <text evidence="1">The sequence shown here is derived from an EMBL/GenBank/DDBJ whole genome shotgun (WGS) entry which is preliminary data.</text>
</comment>
<dbReference type="Proteomes" id="UP000310636">
    <property type="component" value="Unassembled WGS sequence"/>
</dbReference>
<dbReference type="RefSeq" id="WP_136370925.1">
    <property type="nucleotide sequence ID" value="NZ_SSOB01000020.1"/>
</dbReference>
<dbReference type="EMBL" id="SSOB01000020">
    <property type="protein sequence ID" value="THF77280.1"/>
    <property type="molecule type" value="Genomic_DNA"/>
</dbReference>
<reference evidence="1 2" key="1">
    <citation type="submission" date="2019-04" db="EMBL/GenBank/DDBJ databases">
        <title>Cohnella sp. nov. isolated from preserved vegetables.</title>
        <authorList>
            <person name="Lin S.-Y."/>
            <person name="Hung M.-H."/>
            <person name="Young C.-C."/>
        </authorList>
    </citation>
    <scope>NUCLEOTIDE SEQUENCE [LARGE SCALE GENOMIC DNA]</scope>
    <source>
        <strain evidence="1 2">CC-MHH1044</strain>
    </source>
</reference>
<dbReference type="AlphaFoldDB" id="A0A4S4BR36"/>
<evidence type="ECO:0000313" key="2">
    <source>
        <dbReference type="Proteomes" id="UP000310636"/>
    </source>
</evidence>
<evidence type="ECO:0008006" key="3">
    <source>
        <dbReference type="Google" id="ProtNLM"/>
    </source>
</evidence>
<organism evidence="1 2">
    <name type="scientific">Cohnella fermenti</name>
    <dbReference type="NCBI Taxonomy" id="2565925"/>
    <lineage>
        <taxon>Bacteria</taxon>
        <taxon>Bacillati</taxon>
        <taxon>Bacillota</taxon>
        <taxon>Bacilli</taxon>
        <taxon>Bacillales</taxon>
        <taxon>Paenibacillaceae</taxon>
        <taxon>Cohnella</taxon>
    </lineage>
</organism>
<evidence type="ECO:0000313" key="1">
    <source>
        <dbReference type="EMBL" id="THF77280.1"/>
    </source>
</evidence>
<accession>A0A4S4BR36</accession>
<name>A0A4S4BR36_9BACL</name>
<dbReference type="Pfam" id="PF14375">
    <property type="entry name" value="Cys_rich_CWC"/>
    <property type="match status" value="1"/>
</dbReference>
<gene>
    <name evidence="1" type="ORF">E6C55_16565</name>
</gene>
<proteinExistence type="predicted"/>
<dbReference type="InterPro" id="IPR032720">
    <property type="entry name" value="Cys_rich_CWC"/>
</dbReference>
<keyword evidence="2" id="KW-1185">Reference proteome</keyword>